<evidence type="ECO:0000256" key="1">
    <source>
        <dbReference type="SAM" id="MobiDB-lite"/>
    </source>
</evidence>
<keyword evidence="3" id="KW-1185">Reference proteome</keyword>
<proteinExistence type="predicted"/>
<feature type="compositionally biased region" description="Polar residues" evidence="1">
    <location>
        <begin position="35"/>
        <end position="47"/>
    </location>
</feature>
<feature type="region of interest" description="Disordered" evidence="1">
    <location>
        <begin position="1"/>
        <end position="78"/>
    </location>
</feature>
<accession>A0AA40GA78</accession>
<gene>
    <name evidence="2" type="ORF">K0M31_011371</name>
</gene>
<feature type="compositionally biased region" description="Polar residues" evidence="1">
    <location>
        <begin position="61"/>
        <end position="78"/>
    </location>
</feature>
<dbReference type="AlphaFoldDB" id="A0AA40GA78"/>
<dbReference type="Proteomes" id="UP001177670">
    <property type="component" value="Unassembled WGS sequence"/>
</dbReference>
<name>A0AA40GA78_9HYME</name>
<sequence length="94" mass="10662">MRRSNKAHNESGRYFKNRRSAQENESPPYKDDRSSPSGQSDQASDSTFKSRHPSGRVWSGNAASRATNKARQNVLGNENGTRKVTEYISFFHKL</sequence>
<comment type="caution">
    <text evidence="2">The sequence shown here is derived from an EMBL/GenBank/DDBJ whole genome shotgun (WGS) entry which is preliminary data.</text>
</comment>
<reference evidence="2" key="1">
    <citation type="submission" date="2021-10" db="EMBL/GenBank/DDBJ databases">
        <title>Melipona bicolor Genome sequencing and assembly.</title>
        <authorList>
            <person name="Araujo N.S."/>
            <person name="Arias M.C."/>
        </authorList>
    </citation>
    <scope>NUCLEOTIDE SEQUENCE</scope>
    <source>
        <strain evidence="2">USP_2M_L1-L4_2017</strain>
        <tissue evidence="2">Whole body</tissue>
    </source>
</reference>
<protein>
    <submittedName>
        <fullName evidence="2">Uncharacterized protein</fullName>
    </submittedName>
</protein>
<evidence type="ECO:0000313" key="3">
    <source>
        <dbReference type="Proteomes" id="UP001177670"/>
    </source>
</evidence>
<dbReference type="EMBL" id="JAHYIQ010000003">
    <property type="protein sequence ID" value="KAK1133571.1"/>
    <property type="molecule type" value="Genomic_DNA"/>
</dbReference>
<evidence type="ECO:0000313" key="2">
    <source>
        <dbReference type="EMBL" id="KAK1133571.1"/>
    </source>
</evidence>
<organism evidence="2 3">
    <name type="scientific">Melipona bicolor</name>
    <dbReference type="NCBI Taxonomy" id="60889"/>
    <lineage>
        <taxon>Eukaryota</taxon>
        <taxon>Metazoa</taxon>
        <taxon>Ecdysozoa</taxon>
        <taxon>Arthropoda</taxon>
        <taxon>Hexapoda</taxon>
        <taxon>Insecta</taxon>
        <taxon>Pterygota</taxon>
        <taxon>Neoptera</taxon>
        <taxon>Endopterygota</taxon>
        <taxon>Hymenoptera</taxon>
        <taxon>Apocrita</taxon>
        <taxon>Aculeata</taxon>
        <taxon>Apoidea</taxon>
        <taxon>Anthophila</taxon>
        <taxon>Apidae</taxon>
        <taxon>Melipona</taxon>
    </lineage>
</organism>